<comment type="caution">
    <text evidence="1">The sequence shown here is derived from an EMBL/GenBank/DDBJ whole genome shotgun (WGS) entry which is preliminary data.</text>
</comment>
<organism evidence="1 2">
    <name type="scientific">Candidatus Giovannonibacteria bacterium RIFCSPHIGHO2_01_FULL_45_23</name>
    <dbReference type="NCBI Taxonomy" id="1798325"/>
    <lineage>
        <taxon>Bacteria</taxon>
        <taxon>Candidatus Giovannoniibacteriota</taxon>
    </lineage>
</organism>
<proteinExistence type="predicted"/>
<dbReference type="Proteomes" id="UP000179251">
    <property type="component" value="Unassembled WGS sequence"/>
</dbReference>
<accession>A0A1F5VF58</accession>
<dbReference type="EMBL" id="MFHD01000023">
    <property type="protein sequence ID" value="OGF62072.1"/>
    <property type="molecule type" value="Genomic_DNA"/>
</dbReference>
<dbReference type="AlphaFoldDB" id="A0A1F5VF58"/>
<protein>
    <submittedName>
        <fullName evidence="1">Uncharacterized protein</fullName>
    </submittedName>
</protein>
<reference evidence="1 2" key="1">
    <citation type="journal article" date="2016" name="Nat. Commun.">
        <title>Thousands of microbial genomes shed light on interconnected biogeochemical processes in an aquifer system.</title>
        <authorList>
            <person name="Anantharaman K."/>
            <person name="Brown C.T."/>
            <person name="Hug L.A."/>
            <person name="Sharon I."/>
            <person name="Castelle C.J."/>
            <person name="Probst A.J."/>
            <person name="Thomas B.C."/>
            <person name="Singh A."/>
            <person name="Wilkins M.J."/>
            <person name="Karaoz U."/>
            <person name="Brodie E.L."/>
            <person name="Williams K.H."/>
            <person name="Hubbard S.S."/>
            <person name="Banfield J.F."/>
        </authorList>
    </citation>
    <scope>NUCLEOTIDE SEQUENCE [LARGE SCALE GENOMIC DNA]</scope>
</reference>
<sequence length="68" mass="7309">MVLMKKAGVKSYLLLSILLGGLLFFATRVLKIETRNDKANLSLSLGKSIAQASHNQCNLPGAYQNTGS</sequence>
<name>A0A1F5VF58_9BACT</name>
<dbReference type="STRING" id="1798325.A2834_01965"/>
<gene>
    <name evidence="1" type="ORF">A2834_01965</name>
</gene>
<evidence type="ECO:0000313" key="2">
    <source>
        <dbReference type="Proteomes" id="UP000179251"/>
    </source>
</evidence>
<evidence type="ECO:0000313" key="1">
    <source>
        <dbReference type="EMBL" id="OGF62072.1"/>
    </source>
</evidence>